<dbReference type="PROSITE" id="PS50006">
    <property type="entry name" value="FHA_DOMAIN"/>
    <property type="match status" value="1"/>
</dbReference>
<dbReference type="Pfam" id="PF00250">
    <property type="entry name" value="Forkhead"/>
    <property type="match status" value="1"/>
</dbReference>
<reference evidence="10" key="1">
    <citation type="submission" date="2019-11" db="UniProtKB">
        <authorList>
            <consortium name="WormBaseParasite"/>
        </authorList>
    </citation>
    <scope>IDENTIFICATION</scope>
</reference>
<dbReference type="Gene3D" id="2.60.200.20">
    <property type="match status" value="1"/>
</dbReference>
<dbReference type="FunFam" id="1.10.10.10:FF:000030">
    <property type="entry name" value="Forkhead box protein K2"/>
    <property type="match status" value="1"/>
</dbReference>
<dbReference type="InterPro" id="IPR001766">
    <property type="entry name" value="Fork_head_dom"/>
</dbReference>
<evidence type="ECO:0000256" key="1">
    <source>
        <dbReference type="ARBA" id="ARBA00004123"/>
    </source>
</evidence>
<sequence length="746" mass="79720">MYTRVTGPNFTHCLRKEVITVGRRSHLPTDICLGDSACISRKHLELHTKNGALFLRCLGKNGIFIDEEFQMLSEDLIPLPNCCRLRFPSTPITLVVEIFDSGSSSRHPKKRTIWRYSAELAGLNELDSQNPDVSEGKRPVLPSLGISGGIKVEDENAATLNSFDRKTSSAYNTLITDSSSAISVPSRCKSGSTEPFSTPEPCSPPESFQPPSAVPQAKVRRLDASLTPPEQPTAPTSVRFPNLVAAYSRTPLKISAQTLNGADGSTLATPLSIERSSSRSPTATASPSLIDEGGSGGGSSLDAIESVEHGSVYEKPPYSYAQLIIQAIVSAPNRRLTLSDIYNYISTQFPYYKPSQKGWQNSIRHNLSLNRYFIRIPRGQEEPGKGAFWRLDPESEAHLVVKAFQKRRQRSYAVPAYVASGTSPQSNSTNLAFHEQVNDHPAFGGATSRLPSLHDSSNSAFKRTSTVGETISGLSVDSGDAASFLQKSAVAGLSIFKNPATGLFARDDSILASSLILAGNSLMNNLQPTGSGQPHYVAGSQHSNGVSQLYSQFQNYFQTQNEASFFPGLFPSAGTVASSTGAPTPVQADGEVKVSRQMPNLSASLLRSRSGSLSRRASAPDLQKLSSNGESSVATATGVTMGGTLTSLMSQKGTEQLVRALRGSLLIEPSSVGSDRSQLTGCLTPTNIAATLSSTQPPTQASSEAELYQSPVRRPGSSSNVFPLPSDDDEETLFVHDGAPIALTPS</sequence>
<dbReference type="InterPro" id="IPR036388">
    <property type="entry name" value="WH-like_DNA-bd_sf"/>
</dbReference>
<dbReference type="PROSITE" id="PS00657">
    <property type="entry name" value="FORK_HEAD_1"/>
    <property type="match status" value="1"/>
</dbReference>
<organism evidence="10">
    <name type="scientific">Mesocestoides corti</name>
    <name type="common">Flatworm</name>
    <dbReference type="NCBI Taxonomy" id="53468"/>
    <lineage>
        <taxon>Eukaryota</taxon>
        <taxon>Metazoa</taxon>
        <taxon>Spiralia</taxon>
        <taxon>Lophotrochozoa</taxon>
        <taxon>Platyhelminthes</taxon>
        <taxon>Cestoda</taxon>
        <taxon>Eucestoda</taxon>
        <taxon>Cyclophyllidea</taxon>
        <taxon>Mesocestoididae</taxon>
        <taxon>Mesocestoides</taxon>
    </lineage>
</organism>
<feature type="domain" description="FHA" evidence="8">
    <location>
        <begin position="19"/>
        <end position="70"/>
    </location>
</feature>
<dbReference type="PRINTS" id="PR00053">
    <property type="entry name" value="FORKHEAD"/>
</dbReference>
<evidence type="ECO:0000256" key="4">
    <source>
        <dbReference type="ARBA" id="ARBA00023163"/>
    </source>
</evidence>
<dbReference type="GO" id="GO:0043565">
    <property type="term" value="F:sequence-specific DNA binding"/>
    <property type="evidence" value="ECO:0007669"/>
    <property type="project" value="InterPro"/>
</dbReference>
<dbReference type="SUPFAM" id="SSF46785">
    <property type="entry name" value="Winged helix' DNA-binding domain"/>
    <property type="match status" value="1"/>
</dbReference>
<evidence type="ECO:0000259" key="8">
    <source>
        <dbReference type="PROSITE" id="PS50006"/>
    </source>
</evidence>
<comment type="subcellular location">
    <subcellularLocation>
        <location evidence="1 6">Nucleus</location>
    </subcellularLocation>
</comment>
<feature type="compositionally biased region" description="Polar residues" evidence="7">
    <location>
        <begin position="182"/>
        <end position="196"/>
    </location>
</feature>
<dbReference type="CDD" id="cd20026">
    <property type="entry name" value="FH_FOXK"/>
    <property type="match status" value="1"/>
</dbReference>
<dbReference type="InterPro" id="IPR036390">
    <property type="entry name" value="WH_DNA-bd_sf"/>
</dbReference>
<feature type="region of interest" description="Disordered" evidence="7">
    <location>
        <begin position="692"/>
        <end position="732"/>
    </location>
</feature>
<protein>
    <submittedName>
        <fullName evidence="10">Forkhead box protein K1</fullName>
    </submittedName>
</protein>
<dbReference type="SMART" id="SM00339">
    <property type="entry name" value="FH"/>
    <property type="match status" value="1"/>
</dbReference>
<keyword evidence="5 6" id="KW-0539">Nucleus</keyword>
<evidence type="ECO:0000256" key="3">
    <source>
        <dbReference type="ARBA" id="ARBA00023125"/>
    </source>
</evidence>
<dbReference type="GO" id="GO:0006357">
    <property type="term" value="P:regulation of transcription by RNA polymerase II"/>
    <property type="evidence" value="ECO:0007669"/>
    <property type="project" value="UniProtKB-ARBA"/>
</dbReference>
<feature type="region of interest" description="Disordered" evidence="7">
    <location>
        <begin position="606"/>
        <end position="635"/>
    </location>
</feature>
<dbReference type="InterPro" id="IPR030456">
    <property type="entry name" value="TF_fork_head_CS_2"/>
</dbReference>
<evidence type="ECO:0000313" key="10">
    <source>
        <dbReference type="WBParaSite" id="MCU_003886-RA"/>
    </source>
</evidence>
<feature type="DNA-binding region" description="Fork-head" evidence="6">
    <location>
        <begin position="315"/>
        <end position="410"/>
    </location>
</feature>
<evidence type="ECO:0000256" key="5">
    <source>
        <dbReference type="ARBA" id="ARBA00023242"/>
    </source>
</evidence>
<proteinExistence type="predicted"/>
<feature type="compositionally biased region" description="Low complexity" evidence="7">
    <location>
        <begin position="606"/>
        <end position="619"/>
    </location>
</feature>
<dbReference type="PROSITE" id="PS00658">
    <property type="entry name" value="FORK_HEAD_2"/>
    <property type="match status" value="1"/>
</dbReference>
<feature type="region of interest" description="Disordered" evidence="7">
    <location>
        <begin position="182"/>
        <end position="217"/>
    </location>
</feature>
<dbReference type="SMART" id="SM00240">
    <property type="entry name" value="FHA"/>
    <property type="match status" value="1"/>
</dbReference>
<dbReference type="AlphaFoldDB" id="A0A5K3F064"/>
<accession>A0A5K3F064</accession>
<dbReference type="Gene3D" id="1.10.10.10">
    <property type="entry name" value="Winged helix-like DNA-binding domain superfamily/Winged helix DNA-binding domain"/>
    <property type="match status" value="1"/>
</dbReference>
<dbReference type="SUPFAM" id="SSF49879">
    <property type="entry name" value="SMAD/FHA domain"/>
    <property type="match status" value="1"/>
</dbReference>
<name>A0A5K3F064_MESCO</name>
<dbReference type="PROSITE" id="PS50039">
    <property type="entry name" value="FORK_HEAD_3"/>
    <property type="match status" value="1"/>
</dbReference>
<dbReference type="InterPro" id="IPR018122">
    <property type="entry name" value="TF_fork_head_CS_1"/>
</dbReference>
<dbReference type="InterPro" id="IPR008984">
    <property type="entry name" value="SMAD_FHA_dom_sf"/>
</dbReference>
<evidence type="ECO:0000259" key="9">
    <source>
        <dbReference type="PROSITE" id="PS50039"/>
    </source>
</evidence>
<feature type="domain" description="Fork-head" evidence="9">
    <location>
        <begin position="315"/>
        <end position="410"/>
    </location>
</feature>
<keyword evidence="4" id="KW-0804">Transcription</keyword>
<dbReference type="PANTHER" id="PTHR45881">
    <property type="entry name" value="CHECKPOINT SUPPRESSOR 1-LIKE, ISOFORM A-RELATED"/>
    <property type="match status" value="1"/>
</dbReference>
<evidence type="ECO:0000256" key="6">
    <source>
        <dbReference type="PROSITE-ProRule" id="PRU00089"/>
    </source>
</evidence>
<dbReference type="WBParaSite" id="MCU_003886-RA">
    <property type="protein sequence ID" value="MCU_003886-RA"/>
    <property type="gene ID" value="MCU_003886"/>
</dbReference>
<dbReference type="PANTHER" id="PTHR45881:SF6">
    <property type="entry name" value="FORK-HEAD DOMAIN-CONTAINING PROTEIN"/>
    <property type="match status" value="1"/>
</dbReference>
<dbReference type="InterPro" id="IPR000253">
    <property type="entry name" value="FHA_dom"/>
</dbReference>
<dbReference type="GO" id="GO:0003700">
    <property type="term" value="F:DNA-binding transcription factor activity"/>
    <property type="evidence" value="ECO:0007669"/>
    <property type="project" value="InterPro"/>
</dbReference>
<keyword evidence="3 6" id="KW-0238">DNA-binding</keyword>
<dbReference type="GO" id="GO:0045893">
    <property type="term" value="P:positive regulation of DNA-templated transcription"/>
    <property type="evidence" value="ECO:0007669"/>
    <property type="project" value="UniProtKB-ARBA"/>
</dbReference>
<evidence type="ECO:0000256" key="7">
    <source>
        <dbReference type="SAM" id="MobiDB-lite"/>
    </source>
</evidence>
<evidence type="ECO:0000256" key="2">
    <source>
        <dbReference type="ARBA" id="ARBA00023015"/>
    </source>
</evidence>
<feature type="region of interest" description="Disordered" evidence="7">
    <location>
        <begin position="264"/>
        <end position="302"/>
    </location>
</feature>
<keyword evidence="2" id="KW-0805">Transcription regulation</keyword>
<feature type="compositionally biased region" description="Low complexity" evidence="7">
    <location>
        <begin position="278"/>
        <end position="288"/>
    </location>
</feature>
<dbReference type="Pfam" id="PF00498">
    <property type="entry name" value="FHA"/>
    <property type="match status" value="1"/>
</dbReference>
<dbReference type="GO" id="GO:0005634">
    <property type="term" value="C:nucleus"/>
    <property type="evidence" value="ECO:0007669"/>
    <property type="project" value="UniProtKB-SubCell"/>
</dbReference>
<feature type="compositionally biased region" description="Polar residues" evidence="7">
    <location>
        <begin position="692"/>
        <end position="703"/>
    </location>
</feature>